<dbReference type="GO" id="GO:0000976">
    <property type="term" value="F:transcription cis-regulatory region binding"/>
    <property type="evidence" value="ECO:0007669"/>
    <property type="project" value="TreeGrafter"/>
</dbReference>
<feature type="domain" description="HTH tetR-type" evidence="6">
    <location>
        <begin position="1"/>
        <end position="61"/>
    </location>
</feature>
<dbReference type="PANTHER" id="PTHR30055">
    <property type="entry name" value="HTH-TYPE TRANSCRIPTIONAL REGULATOR RUTR"/>
    <property type="match status" value="1"/>
</dbReference>
<evidence type="ECO:0000313" key="7">
    <source>
        <dbReference type="EMBL" id="MBB3050237.1"/>
    </source>
</evidence>
<comment type="caution">
    <text evidence="7">The sequence shown here is derived from an EMBL/GenBank/DDBJ whole genome shotgun (WGS) entry which is preliminary data.</text>
</comment>
<proteinExistence type="predicted"/>
<dbReference type="EMBL" id="JACHWU010000001">
    <property type="protein sequence ID" value="MBB3050237.1"/>
    <property type="molecule type" value="Genomic_DNA"/>
</dbReference>
<keyword evidence="8" id="KW-1185">Reference proteome</keyword>
<dbReference type="PROSITE" id="PS50977">
    <property type="entry name" value="HTH_TETR_2"/>
    <property type="match status" value="1"/>
</dbReference>
<name>A0A839S0G4_9PSEU</name>
<evidence type="ECO:0000256" key="2">
    <source>
        <dbReference type="ARBA" id="ARBA00023125"/>
    </source>
</evidence>
<dbReference type="Proteomes" id="UP000550714">
    <property type="component" value="Unassembled WGS sequence"/>
</dbReference>
<dbReference type="InterPro" id="IPR009057">
    <property type="entry name" value="Homeodomain-like_sf"/>
</dbReference>
<dbReference type="Gene3D" id="1.10.357.10">
    <property type="entry name" value="Tetracycline Repressor, domain 2"/>
    <property type="match status" value="1"/>
</dbReference>
<evidence type="ECO:0000313" key="8">
    <source>
        <dbReference type="Proteomes" id="UP000550714"/>
    </source>
</evidence>
<keyword evidence="3" id="KW-0804">Transcription</keyword>
<dbReference type="RefSeq" id="WP_183649103.1">
    <property type="nucleotide sequence ID" value="NZ_JACHWU010000001.1"/>
</dbReference>
<dbReference type="Pfam" id="PF00440">
    <property type="entry name" value="TetR_N"/>
    <property type="match status" value="1"/>
</dbReference>
<reference evidence="7 8" key="1">
    <citation type="submission" date="2020-08" db="EMBL/GenBank/DDBJ databases">
        <title>Genomic Encyclopedia of Type Strains, Phase III (KMG-III): the genomes of soil and plant-associated and newly described type strains.</title>
        <authorList>
            <person name="Whitman W."/>
        </authorList>
    </citation>
    <scope>NUCLEOTIDE SEQUENCE [LARGE SCALE GENOMIC DNA]</scope>
    <source>
        <strain evidence="7 8">CECT 8577</strain>
    </source>
</reference>
<keyword evidence="2 4" id="KW-0238">DNA-binding</keyword>
<feature type="compositionally biased region" description="Low complexity" evidence="5">
    <location>
        <begin position="217"/>
        <end position="240"/>
    </location>
</feature>
<feature type="DNA-binding region" description="H-T-H motif" evidence="4">
    <location>
        <begin position="24"/>
        <end position="43"/>
    </location>
</feature>
<dbReference type="InterPro" id="IPR036271">
    <property type="entry name" value="Tet_transcr_reg_TetR-rel_C_sf"/>
</dbReference>
<evidence type="ECO:0000256" key="4">
    <source>
        <dbReference type="PROSITE-ProRule" id="PRU00335"/>
    </source>
</evidence>
<evidence type="ECO:0000256" key="5">
    <source>
        <dbReference type="SAM" id="MobiDB-lite"/>
    </source>
</evidence>
<dbReference type="InterPro" id="IPR050109">
    <property type="entry name" value="HTH-type_TetR-like_transc_reg"/>
</dbReference>
<dbReference type="GO" id="GO:0003700">
    <property type="term" value="F:DNA-binding transcription factor activity"/>
    <property type="evidence" value="ECO:0007669"/>
    <property type="project" value="TreeGrafter"/>
</dbReference>
<accession>A0A839S0G4</accession>
<evidence type="ECO:0000256" key="3">
    <source>
        <dbReference type="ARBA" id="ARBA00023163"/>
    </source>
</evidence>
<sequence>MSTKERLIEAGLRLLEAEGPESLNARKLAGEIGASTMTVYTHFGGMAGLYETLVRRAFVQFGDALAAVDRTDDPVADLLALGMTYREFASANPQRYRLMFGVTAPGSGAAAANDVTEEGTPSTLPEASATFDELRRAVQRSLDAGRIHGDDAVAIAGQFWSMVHGFVLLEMSGFFGADGRGVTTVLAPHATNLLLGLGDDPAAVAGSTQAARERFGAAEASPRAEAAPGARAAPRAAGVRRGPRPGRTSGQ</sequence>
<gene>
    <name evidence="7" type="ORF">FHS23_001232</name>
</gene>
<dbReference type="SUPFAM" id="SSF46689">
    <property type="entry name" value="Homeodomain-like"/>
    <property type="match status" value="1"/>
</dbReference>
<dbReference type="SUPFAM" id="SSF48498">
    <property type="entry name" value="Tetracyclin repressor-like, C-terminal domain"/>
    <property type="match status" value="1"/>
</dbReference>
<dbReference type="InterPro" id="IPR025996">
    <property type="entry name" value="MT1864/Rv1816-like_C"/>
</dbReference>
<protein>
    <submittedName>
        <fullName evidence="7">AcrR family transcriptional regulator</fullName>
    </submittedName>
</protein>
<evidence type="ECO:0000259" key="6">
    <source>
        <dbReference type="PROSITE" id="PS50977"/>
    </source>
</evidence>
<evidence type="ECO:0000256" key="1">
    <source>
        <dbReference type="ARBA" id="ARBA00023015"/>
    </source>
</evidence>
<feature type="region of interest" description="Disordered" evidence="5">
    <location>
        <begin position="207"/>
        <end position="251"/>
    </location>
</feature>
<dbReference type="Pfam" id="PF13305">
    <property type="entry name" value="TetR_C_33"/>
    <property type="match status" value="1"/>
</dbReference>
<keyword evidence="1" id="KW-0805">Transcription regulation</keyword>
<dbReference type="AlphaFoldDB" id="A0A839S0G4"/>
<dbReference type="PANTHER" id="PTHR30055:SF209">
    <property type="entry name" value="POSSIBLE TRANSCRIPTIONAL REGULATORY PROTEIN (PROBABLY TETR-FAMILY)"/>
    <property type="match status" value="1"/>
</dbReference>
<organism evidence="7 8">
    <name type="scientific">Prauserella isguenensis</name>
    <dbReference type="NCBI Taxonomy" id="1470180"/>
    <lineage>
        <taxon>Bacteria</taxon>
        <taxon>Bacillati</taxon>
        <taxon>Actinomycetota</taxon>
        <taxon>Actinomycetes</taxon>
        <taxon>Pseudonocardiales</taxon>
        <taxon>Pseudonocardiaceae</taxon>
        <taxon>Prauserella</taxon>
    </lineage>
</organism>
<dbReference type="InterPro" id="IPR001647">
    <property type="entry name" value="HTH_TetR"/>
</dbReference>